<dbReference type="Pfam" id="PF11811">
    <property type="entry name" value="DUF3331"/>
    <property type="match status" value="1"/>
</dbReference>
<dbReference type="Proteomes" id="UP000494115">
    <property type="component" value="Unassembled WGS sequence"/>
</dbReference>
<gene>
    <name evidence="1" type="ORF">LMG28138_05893</name>
</gene>
<evidence type="ECO:0000313" key="1">
    <source>
        <dbReference type="EMBL" id="CAB3807168.1"/>
    </source>
</evidence>
<sequence>MNSYSAKADPWPKILDLLFQYCACGNAASHPVPTTTLIKAQAQVAHTRQSCKPAFGDTQDFWACVTINVLELTESYATIGWYDPTRCRYEDQRWRRFRTLRAGVCAMTGAPIVAGTDVFHPIATRSGPANADTMILAHALQCVGAAESARGAG</sequence>
<dbReference type="InterPro" id="IPR021769">
    <property type="entry name" value="DUF3331"/>
</dbReference>
<evidence type="ECO:0000313" key="2">
    <source>
        <dbReference type="Proteomes" id="UP000494115"/>
    </source>
</evidence>
<reference evidence="1 2" key="1">
    <citation type="submission" date="2020-04" db="EMBL/GenBank/DDBJ databases">
        <authorList>
            <person name="De Canck E."/>
        </authorList>
    </citation>
    <scope>NUCLEOTIDE SEQUENCE [LARGE SCALE GENOMIC DNA]</scope>
    <source>
        <strain evidence="1 2">LMG 28138</strain>
    </source>
</reference>
<keyword evidence="2" id="KW-1185">Reference proteome</keyword>
<proteinExistence type="predicted"/>
<dbReference type="AlphaFoldDB" id="A0A6S7BXK2"/>
<protein>
    <recommendedName>
        <fullName evidence="3">DUF3331 domain-containing protein</fullName>
    </recommendedName>
</protein>
<accession>A0A6S7BXK2</accession>
<dbReference type="EMBL" id="CADIKM010000095">
    <property type="protein sequence ID" value="CAB3807168.1"/>
    <property type="molecule type" value="Genomic_DNA"/>
</dbReference>
<dbReference type="RefSeq" id="WP_175108382.1">
    <property type="nucleotide sequence ID" value="NZ_CADIKM010000095.1"/>
</dbReference>
<evidence type="ECO:0008006" key="3">
    <source>
        <dbReference type="Google" id="ProtNLM"/>
    </source>
</evidence>
<organism evidence="1 2">
    <name type="scientific">Pararobbsia alpina</name>
    <dbReference type="NCBI Taxonomy" id="621374"/>
    <lineage>
        <taxon>Bacteria</taxon>
        <taxon>Pseudomonadati</taxon>
        <taxon>Pseudomonadota</taxon>
        <taxon>Betaproteobacteria</taxon>
        <taxon>Burkholderiales</taxon>
        <taxon>Burkholderiaceae</taxon>
        <taxon>Pararobbsia</taxon>
    </lineage>
</organism>
<name>A0A6S7BXK2_9BURK</name>